<dbReference type="SUPFAM" id="SSF141452">
    <property type="entry name" value="Hcp1-like"/>
    <property type="match status" value="1"/>
</dbReference>
<dbReference type="RefSeq" id="WP_198661076.1">
    <property type="nucleotide sequence ID" value="NZ_CP059488.1"/>
</dbReference>
<accession>A0A7T5BIT9</accession>
<dbReference type="InterPro" id="IPR053165">
    <property type="entry name" value="HSI-I_assembly_Hcp1"/>
</dbReference>
<sequence length="168" mass="17831">MSFDMHLKFTGGKLKIEGSSAHSKHTNEIPILAWSWSASNTGDLHGGNTTSGGKANIQDITITKYLDSSSNVLLNAVCTGARMDSAVLYVTNAVGDQTDFLTLTLSEGVLITSWSSGGSGGEDKLTENITLHFGKFEFAFQPQTAEGAAKGGQKTFVYDMQTVLGQTT</sequence>
<organism evidence="1 2">
    <name type="scientific">Acidithiobacillus ferrivorans</name>
    <dbReference type="NCBI Taxonomy" id="160808"/>
    <lineage>
        <taxon>Bacteria</taxon>
        <taxon>Pseudomonadati</taxon>
        <taxon>Pseudomonadota</taxon>
        <taxon>Acidithiobacillia</taxon>
        <taxon>Acidithiobacillales</taxon>
        <taxon>Acidithiobacillaceae</taxon>
        <taxon>Acidithiobacillus</taxon>
    </lineage>
</organism>
<dbReference type="Proteomes" id="UP000595420">
    <property type="component" value="Chromosome"/>
</dbReference>
<proteinExistence type="predicted"/>
<dbReference type="EMBL" id="CP059488">
    <property type="protein sequence ID" value="QQD73638.1"/>
    <property type="molecule type" value="Genomic_DNA"/>
</dbReference>
<evidence type="ECO:0000313" key="1">
    <source>
        <dbReference type="EMBL" id="QQD73638.1"/>
    </source>
</evidence>
<dbReference type="PANTHER" id="PTHR36152:SF5">
    <property type="entry name" value="PROTEIN HCP1"/>
    <property type="match status" value="1"/>
</dbReference>
<evidence type="ECO:0000313" key="2">
    <source>
        <dbReference type="Proteomes" id="UP000595420"/>
    </source>
</evidence>
<dbReference type="Gene3D" id="2.30.110.20">
    <property type="entry name" value="Hcp1-like"/>
    <property type="match status" value="1"/>
</dbReference>
<dbReference type="Pfam" id="PF05638">
    <property type="entry name" value="T6SS_HCP"/>
    <property type="match status" value="1"/>
</dbReference>
<dbReference type="InterPro" id="IPR008514">
    <property type="entry name" value="T6SS_Hcp"/>
</dbReference>
<reference evidence="1 2" key="1">
    <citation type="submission" date="2020-07" db="EMBL/GenBank/DDBJ databases">
        <title>Complete genome sequence analysis of Acidithiobacillus ferrivorans XJFY6S-08 reveals extreme environmental adaptation to alpine acid mine drainage.</title>
        <authorList>
            <person name="Yan L."/>
            <person name="Ni Y."/>
        </authorList>
    </citation>
    <scope>NUCLEOTIDE SEQUENCE [LARGE SCALE GENOMIC DNA]</scope>
    <source>
        <strain evidence="1 2">XJFY6S-08</strain>
    </source>
</reference>
<dbReference type="InterPro" id="IPR036624">
    <property type="entry name" value="Hcp1-lik_sf"/>
</dbReference>
<gene>
    <name evidence="1" type="ORF">H2515_05130</name>
</gene>
<dbReference type="AlphaFoldDB" id="A0A7T5BIT9"/>
<dbReference type="PANTHER" id="PTHR36152">
    <property type="entry name" value="CYTOPLASMIC PROTEIN-RELATED"/>
    <property type="match status" value="1"/>
</dbReference>
<protein>
    <submittedName>
        <fullName evidence="1">Type VI secretion system tube protein Hcp</fullName>
    </submittedName>
</protein>
<name>A0A7T5BIT9_9PROT</name>